<dbReference type="eggNOG" id="arCOG00751">
    <property type="taxonomic scope" value="Archaea"/>
</dbReference>
<accession>W8NUQ5</accession>
<keyword evidence="10" id="KW-1185">Reference proteome</keyword>
<evidence type="ECO:0000256" key="5">
    <source>
        <dbReference type="ARBA" id="ARBA00022989"/>
    </source>
</evidence>
<evidence type="ECO:0000313" key="9">
    <source>
        <dbReference type="EMBL" id="AHL23018.1"/>
    </source>
</evidence>
<dbReference type="Pfam" id="PF00528">
    <property type="entry name" value="BPD_transp_1"/>
    <property type="match status" value="1"/>
</dbReference>
<feature type="transmembrane region" description="Helical" evidence="7">
    <location>
        <begin position="126"/>
        <end position="145"/>
    </location>
</feature>
<comment type="subcellular location">
    <subcellularLocation>
        <location evidence="1 7">Cell membrane</location>
        <topology evidence="1 7">Multi-pass membrane protein</topology>
    </subcellularLocation>
</comment>
<evidence type="ECO:0000259" key="8">
    <source>
        <dbReference type="PROSITE" id="PS50928"/>
    </source>
</evidence>
<evidence type="ECO:0000256" key="1">
    <source>
        <dbReference type="ARBA" id="ARBA00004651"/>
    </source>
</evidence>
<dbReference type="InterPro" id="IPR000515">
    <property type="entry name" value="MetI-like"/>
</dbReference>
<feature type="transmembrane region" description="Helical" evidence="7">
    <location>
        <begin position="12"/>
        <end position="34"/>
    </location>
</feature>
<dbReference type="HOGENOM" id="CLU_066802_0_0_2"/>
<feature type="domain" description="ABC transmembrane type-1" evidence="8">
    <location>
        <begin position="122"/>
        <end position="341"/>
    </location>
</feature>
<dbReference type="GO" id="GO:0055085">
    <property type="term" value="P:transmembrane transport"/>
    <property type="evidence" value="ECO:0007669"/>
    <property type="project" value="InterPro"/>
</dbReference>
<feature type="transmembrane region" description="Helical" evidence="7">
    <location>
        <begin position="157"/>
        <end position="182"/>
    </location>
</feature>
<evidence type="ECO:0000256" key="6">
    <source>
        <dbReference type="ARBA" id="ARBA00023136"/>
    </source>
</evidence>
<evidence type="ECO:0000256" key="7">
    <source>
        <dbReference type="RuleBase" id="RU363032"/>
    </source>
</evidence>
<dbReference type="Gene3D" id="1.10.3720.10">
    <property type="entry name" value="MetI-like"/>
    <property type="match status" value="1"/>
</dbReference>
<name>W8NUQ5_9EURY</name>
<evidence type="ECO:0000313" key="10">
    <source>
        <dbReference type="Proteomes" id="UP000019434"/>
    </source>
</evidence>
<dbReference type="PANTHER" id="PTHR30465">
    <property type="entry name" value="INNER MEMBRANE ABC TRANSPORTER"/>
    <property type="match status" value="1"/>
</dbReference>
<keyword evidence="2 7" id="KW-0813">Transport</keyword>
<feature type="transmembrane region" description="Helical" evidence="7">
    <location>
        <begin position="322"/>
        <end position="348"/>
    </location>
</feature>
<evidence type="ECO:0000256" key="2">
    <source>
        <dbReference type="ARBA" id="ARBA00022448"/>
    </source>
</evidence>
<dbReference type="SUPFAM" id="SSF161098">
    <property type="entry name" value="MetI-like"/>
    <property type="match status" value="1"/>
</dbReference>
<evidence type="ECO:0000256" key="3">
    <source>
        <dbReference type="ARBA" id="ARBA00022475"/>
    </source>
</evidence>
<dbReference type="AlphaFoldDB" id="W8NUQ5"/>
<keyword evidence="4 7" id="KW-0812">Transmembrane</keyword>
<protein>
    <submittedName>
        <fullName evidence="9">ABC-type dipeptide/oligopeptide/nickel transport systems, permease components</fullName>
    </submittedName>
</protein>
<keyword evidence="6 7" id="KW-0472">Membrane</keyword>
<dbReference type="OrthoDB" id="44105at2157"/>
<dbReference type="GO" id="GO:0005886">
    <property type="term" value="C:plasma membrane"/>
    <property type="evidence" value="ECO:0007669"/>
    <property type="project" value="UniProtKB-SubCell"/>
</dbReference>
<dbReference type="KEGG" id="tnu:BD01_1407"/>
<keyword evidence="3" id="KW-1003">Cell membrane</keyword>
<reference evidence="9 10" key="1">
    <citation type="submission" date="2014-02" db="EMBL/GenBank/DDBJ databases">
        <title>Genome Sequence of an Hyperthermophilic Archaeon, Thermococcus nautili 30-1, producing viral vesicles.</title>
        <authorList>
            <person name="Oberto J."/>
            <person name="Gaudin M."/>
            <person name="Cossu M."/>
            <person name="Gorlas A."/>
            <person name="Slesarev A."/>
            <person name="Marguet E."/>
            <person name="Forterre P."/>
        </authorList>
    </citation>
    <scope>NUCLEOTIDE SEQUENCE [LARGE SCALE GENOMIC DNA]</scope>
    <source>
        <strain evidence="9 10">30-1</strain>
    </source>
</reference>
<evidence type="ECO:0000256" key="4">
    <source>
        <dbReference type="ARBA" id="ARBA00022692"/>
    </source>
</evidence>
<feature type="transmembrane region" description="Helical" evidence="7">
    <location>
        <begin position="280"/>
        <end position="302"/>
    </location>
</feature>
<dbReference type="RefSeq" id="WP_051482177.1">
    <property type="nucleotide sequence ID" value="NZ_CP007264.1"/>
</dbReference>
<organism evidence="9 10">
    <name type="scientific">Thermococcus nautili</name>
    <dbReference type="NCBI Taxonomy" id="195522"/>
    <lineage>
        <taxon>Archaea</taxon>
        <taxon>Methanobacteriati</taxon>
        <taxon>Methanobacteriota</taxon>
        <taxon>Thermococci</taxon>
        <taxon>Thermococcales</taxon>
        <taxon>Thermococcaceae</taxon>
        <taxon>Thermococcus</taxon>
    </lineage>
</organism>
<comment type="similarity">
    <text evidence="7">Belongs to the binding-protein-dependent transport system permease family.</text>
</comment>
<dbReference type="GeneID" id="82170510"/>
<dbReference type="InterPro" id="IPR035906">
    <property type="entry name" value="MetI-like_sf"/>
</dbReference>
<dbReference type="PROSITE" id="PS50928">
    <property type="entry name" value="ABC_TM1"/>
    <property type="match status" value="1"/>
</dbReference>
<gene>
    <name evidence="9" type="ORF">BD01_1407</name>
</gene>
<dbReference type="STRING" id="195522.BD01_1407"/>
<feature type="transmembrane region" description="Helical" evidence="7">
    <location>
        <begin position="208"/>
        <end position="229"/>
    </location>
</feature>
<dbReference type="EMBL" id="CP007264">
    <property type="protein sequence ID" value="AHL23018.1"/>
    <property type="molecule type" value="Genomic_DNA"/>
</dbReference>
<keyword evidence="5 7" id="KW-1133">Transmembrane helix</keyword>
<sequence length="355" mass="40600">MGARRQVGKVIVKNFVFFTVAVLVFLILVTSAQWKLTQYKIQDVFTQNLKVIHENRQYFEAQMEKLGMNETEYAWYWTYKVLRIKPTFTGTLEYYFKTSLSVFKDLGSAGLKGFSHPMGYYLKNTIVILILVELCILAVGTYLGLRAGYRGGRLDSLISTMAQLFSAIPVWFIGAVVFLLAWRFSVLPDFAMRIQLASTDGSPGLGEYAVGFALPAIAMILSATWEYAFTLRNIVVSERKSDHITYDIARGLPDGRIMKKLLRVVFPSFLTYTTYNFMDVFMSVLVIELVFDVPGLGYILLHSFRVINKPPEGVEFVYYPEAIFVVGFAMLLIYFINSLLTEIVYVYLDPRVRRQ</sequence>
<proteinExistence type="inferred from homology"/>
<dbReference type="Proteomes" id="UP000019434">
    <property type="component" value="Chromosome"/>
</dbReference>
<dbReference type="PANTHER" id="PTHR30465:SF0">
    <property type="entry name" value="OLIGOPEPTIDE TRANSPORT SYSTEM PERMEASE PROTEIN APPB"/>
    <property type="match status" value="1"/>
</dbReference>